<sequence length="193" mass="21145">MFLSSPSFVRRVLNVRPGSALLFWLLGLALRPSPLSGQKPEDKYPVVPTNYGKLRGIKKGLNNEILGPVVQYLGIPYATPPVGERRFQPPEAPASWSEVRNATAFAPVCPQNIHGMLPAIMLPVWFTDNLEIVASYVQNQSEDCLYLNVYVPMEDAFGRVSSDGDGDGDDDDDDDALRGGKPPPRRLPPPSEG</sequence>
<feature type="chain" id="PRO_5043373740" evidence="4">
    <location>
        <begin position="38"/>
        <end position="193"/>
    </location>
</feature>
<evidence type="ECO:0000313" key="7">
    <source>
        <dbReference type="Proteomes" id="UP001474421"/>
    </source>
</evidence>
<protein>
    <submittedName>
        <fullName evidence="6">Neuroligin-2-like</fullName>
    </submittedName>
</protein>
<dbReference type="AlphaFoldDB" id="A0AAW1B9K9"/>
<feature type="compositionally biased region" description="Pro residues" evidence="3">
    <location>
        <begin position="181"/>
        <end position="193"/>
    </location>
</feature>
<feature type="signal peptide" evidence="4">
    <location>
        <begin position="1"/>
        <end position="37"/>
    </location>
</feature>
<name>A0AAW1B9K9_CROAD</name>
<comment type="similarity">
    <text evidence="1">Belongs to the type-B carboxylesterase/lipase family.</text>
</comment>
<keyword evidence="2 4" id="KW-0732">Signal</keyword>
<evidence type="ECO:0000256" key="2">
    <source>
        <dbReference type="ARBA" id="ARBA00022729"/>
    </source>
</evidence>
<dbReference type="PANTHER" id="PTHR43903">
    <property type="entry name" value="NEUROLIGIN"/>
    <property type="match status" value="1"/>
</dbReference>
<feature type="region of interest" description="Disordered" evidence="3">
    <location>
        <begin position="157"/>
        <end position="193"/>
    </location>
</feature>
<gene>
    <name evidence="6" type="ORF">NXF25_021737</name>
</gene>
<dbReference type="Pfam" id="PF00135">
    <property type="entry name" value="COesterase"/>
    <property type="match status" value="1"/>
</dbReference>
<evidence type="ECO:0000259" key="5">
    <source>
        <dbReference type="Pfam" id="PF00135"/>
    </source>
</evidence>
<dbReference type="InterPro" id="IPR019819">
    <property type="entry name" value="Carboxylesterase_B_CS"/>
</dbReference>
<dbReference type="Proteomes" id="UP001474421">
    <property type="component" value="Unassembled WGS sequence"/>
</dbReference>
<dbReference type="InterPro" id="IPR051093">
    <property type="entry name" value="Neuroligin/BSAL"/>
</dbReference>
<accession>A0AAW1B9K9</accession>
<dbReference type="FunFam" id="3.40.50.1820:FF:000379">
    <property type="entry name" value="Neuroligin 1"/>
    <property type="match status" value="1"/>
</dbReference>
<dbReference type="InterPro" id="IPR002018">
    <property type="entry name" value="CarbesteraseB"/>
</dbReference>
<evidence type="ECO:0000256" key="3">
    <source>
        <dbReference type="SAM" id="MobiDB-lite"/>
    </source>
</evidence>
<evidence type="ECO:0000256" key="4">
    <source>
        <dbReference type="SAM" id="SignalP"/>
    </source>
</evidence>
<feature type="compositionally biased region" description="Acidic residues" evidence="3">
    <location>
        <begin position="164"/>
        <end position="175"/>
    </location>
</feature>
<feature type="domain" description="Carboxylesterase type B" evidence="5">
    <location>
        <begin position="45"/>
        <end position="155"/>
    </location>
</feature>
<comment type="caution">
    <text evidence="6">The sequence shown here is derived from an EMBL/GenBank/DDBJ whole genome shotgun (WGS) entry which is preliminary data.</text>
</comment>
<dbReference type="EMBL" id="JAOTOJ010000008">
    <property type="protein sequence ID" value="KAK9398376.1"/>
    <property type="molecule type" value="Genomic_DNA"/>
</dbReference>
<dbReference type="InterPro" id="IPR029058">
    <property type="entry name" value="AB_hydrolase_fold"/>
</dbReference>
<dbReference type="SUPFAM" id="SSF53474">
    <property type="entry name" value="alpha/beta-Hydrolases"/>
    <property type="match status" value="1"/>
</dbReference>
<dbReference type="PROSITE" id="PS00941">
    <property type="entry name" value="CARBOXYLESTERASE_B_2"/>
    <property type="match status" value="1"/>
</dbReference>
<evidence type="ECO:0000313" key="6">
    <source>
        <dbReference type="EMBL" id="KAK9398376.1"/>
    </source>
</evidence>
<proteinExistence type="inferred from homology"/>
<dbReference type="Gene3D" id="3.40.50.1820">
    <property type="entry name" value="alpha/beta hydrolase"/>
    <property type="match status" value="1"/>
</dbReference>
<reference evidence="6 7" key="1">
    <citation type="journal article" date="2024" name="Proc. Natl. Acad. Sci. U.S.A.">
        <title>The genetic regulatory architecture and epigenomic basis for age-related changes in rattlesnake venom.</title>
        <authorList>
            <person name="Hogan M.P."/>
            <person name="Holding M.L."/>
            <person name="Nystrom G.S."/>
            <person name="Colston T.J."/>
            <person name="Bartlett D.A."/>
            <person name="Mason A.J."/>
            <person name="Ellsworth S.A."/>
            <person name="Rautsaw R.M."/>
            <person name="Lawrence K.C."/>
            <person name="Strickland J.L."/>
            <person name="He B."/>
            <person name="Fraser P."/>
            <person name="Margres M.J."/>
            <person name="Gilbert D.M."/>
            <person name="Gibbs H.L."/>
            <person name="Parkinson C.L."/>
            <person name="Rokyta D.R."/>
        </authorList>
    </citation>
    <scope>NUCLEOTIDE SEQUENCE [LARGE SCALE GENOMIC DNA]</scope>
    <source>
        <strain evidence="6">DRR0105</strain>
    </source>
</reference>
<evidence type="ECO:0000256" key="1">
    <source>
        <dbReference type="ARBA" id="ARBA00005964"/>
    </source>
</evidence>
<keyword evidence="7" id="KW-1185">Reference proteome</keyword>
<organism evidence="6 7">
    <name type="scientific">Crotalus adamanteus</name>
    <name type="common">Eastern diamondback rattlesnake</name>
    <dbReference type="NCBI Taxonomy" id="8729"/>
    <lineage>
        <taxon>Eukaryota</taxon>
        <taxon>Metazoa</taxon>
        <taxon>Chordata</taxon>
        <taxon>Craniata</taxon>
        <taxon>Vertebrata</taxon>
        <taxon>Euteleostomi</taxon>
        <taxon>Lepidosauria</taxon>
        <taxon>Squamata</taxon>
        <taxon>Bifurcata</taxon>
        <taxon>Unidentata</taxon>
        <taxon>Episquamata</taxon>
        <taxon>Toxicofera</taxon>
        <taxon>Serpentes</taxon>
        <taxon>Colubroidea</taxon>
        <taxon>Viperidae</taxon>
        <taxon>Crotalinae</taxon>
        <taxon>Crotalus</taxon>
    </lineage>
</organism>